<dbReference type="InterPro" id="IPR025335">
    <property type="entry name" value="DUF4241"/>
</dbReference>
<evidence type="ECO:0000313" key="2">
    <source>
        <dbReference type="Proteomes" id="UP000320643"/>
    </source>
</evidence>
<proteinExistence type="predicted"/>
<gene>
    <name evidence="1" type="ORF">FMM05_12595</name>
</gene>
<protein>
    <submittedName>
        <fullName evidence="1">DUF4241 domain-containing protein</fullName>
    </submittedName>
</protein>
<dbReference type="RefSeq" id="WP_143373738.1">
    <property type="nucleotide sequence ID" value="NZ_VJVZ01000007.1"/>
</dbReference>
<organism evidence="1 2">
    <name type="scientific">Flavobacterium zepuense</name>
    <dbReference type="NCBI Taxonomy" id="2593302"/>
    <lineage>
        <taxon>Bacteria</taxon>
        <taxon>Pseudomonadati</taxon>
        <taxon>Bacteroidota</taxon>
        <taxon>Flavobacteriia</taxon>
        <taxon>Flavobacteriales</taxon>
        <taxon>Flavobacteriaceae</taxon>
        <taxon>Flavobacterium</taxon>
    </lineage>
</organism>
<accession>A0A552V0L9</accession>
<dbReference type="Pfam" id="PF14025">
    <property type="entry name" value="DUF4241"/>
    <property type="match status" value="1"/>
</dbReference>
<sequence length="240" mass="27762">MKDLNDFEITYDLEGEMSGQELVEIHIGDVNLPTGRIVVADPFFTEGQQPFSRTVEPDKYPVYIYMSEIDKLHHRIAYAKIKFRPEDAKKWILALTEDLTSEEMNELGEDEFYGFPVESGLACFLDEETNVQFITKMDEVQDKNPESNYYDDVLAKEFMEYSGKNALSRELGDWNDHHPNEDTDNNVVMFASGWGDGYYPAYWGLNEEGDTVELVIDFLINEFEAEEEESSDEDDFEDEA</sequence>
<dbReference type="EMBL" id="VJVZ01000007">
    <property type="protein sequence ID" value="TRW23990.1"/>
    <property type="molecule type" value="Genomic_DNA"/>
</dbReference>
<reference evidence="1 2" key="1">
    <citation type="submission" date="2019-07" db="EMBL/GenBank/DDBJ databases">
        <title>Flavobacterium sp. nov., isolated from glacier ice.</title>
        <authorList>
            <person name="Liu Q."/>
            <person name="Xin Y.-H."/>
        </authorList>
    </citation>
    <scope>NUCLEOTIDE SEQUENCE [LARGE SCALE GENOMIC DNA]</scope>
    <source>
        <strain evidence="1 2">ZT4R6</strain>
    </source>
</reference>
<comment type="caution">
    <text evidence="1">The sequence shown here is derived from an EMBL/GenBank/DDBJ whole genome shotgun (WGS) entry which is preliminary data.</text>
</comment>
<evidence type="ECO:0000313" key="1">
    <source>
        <dbReference type="EMBL" id="TRW23990.1"/>
    </source>
</evidence>
<dbReference type="AlphaFoldDB" id="A0A552V0L9"/>
<name>A0A552V0L9_9FLAO</name>
<dbReference type="OrthoDB" id="9789980at2"/>
<dbReference type="Proteomes" id="UP000320643">
    <property type="component" value="Unassembled WGS sequence"/>
</dbReference>
<keyword evidence="2" id="KW-1185">Reference proteome</keyword>